<evidence type="ECO:0000313" key="3">
    <source>
        <dbReference type="Proteomes" id="UP001497644"/>
    </source>
</evidence>
<dbReference type="Proteomes" id="UP001497644">
    <property type="component" value="Chromosome 11"/>
</dbReference>
<evidence type="ECO:0000256" key="1">
    <source>
        <dbReference type="SAM" id="MobiDB-lite"/>
    </source>
</evidence>
<accession>A0AAV2N7P6</accession>
<dbReference type="EMBL" id="OZ034834">
    <property type="protein sequence ID" value="CAL1675774.1"/>
    <property type="molecule type" value="Genomic_DNA"/>
</dbReference>
<feature type="compositionally biased region" description="Basic and acidic residues" evidence="1">
    <location>
        <begin position="93"/>
        <end position="112"/>
    </location>
</feature>
<name>A0AAV2N7P6_9HYME</name>
<keyword evidence="3" id="KW-1185">Reference proteome</keyword>
<feature type="region of interest" description="Disordered" evidence="1">
    <location>
        <begin position="1"/>
        <end position="48"/>
    </location>
</feature>
<evidence type="ECO:0000313" key="2">
    <source>
        <dbReference type="EMBL" id="CAL1675774.1"/>
    </source>
</evidence>
<reference evidence="2" key="1">
    <citation type="submission" date="2024-04" db="EMBL/GenBank/DDBJ databases">
        <authorList>
            <consortium name="Molecular Ecology Group"/>
        </authorList>
    </citation>
    <scope>NUCLEOTIDE SEQUENCE</scope>
</reference>
<dbReference type="AlphaFoldDB" id="A0AAV2N7P6"/>
<gene>
    <name evidence="2" type="ORF">LPLAT_LOCUS2081</name>
</gene>
<feature type="region of interest" description="Disordered" evidence="1">
    <location>
        <begin position="93"/>
        <end position="125"/>
    </location>
</feature>
<organism evidence="2 3">
    <name type="scientific">Lasius platythorax</name>
    <dbReference type="NCBI Taxonomy" id="488582"/>
    <lineage>
        <taxon>Eukaryota</taxon>
        <taxon>Metazoa</taxon>
        <taxon>Ecdysozoa</taxon>
        <taxon>Arthropoda</taxon>
        <taxon>Hexapoda</taxon>
        <taxon>Insecta</taxon>
        <taxon>Pterygota</taxon>
        <taxon>Neoptera</taxon>
        <taxon>Endopterygota</taxon>
        <taxon>Hymenoptera</taxon>
        <taxon>Apocrita</taxon>
        <taxon>Aculeata</taxon>
        <taxon>Formicoidea</taxon>
        <taxon>Formicidae</taxon>
        <taxon>Formicinae</taxon>
        <taxon>Lasius</taxon>
        <taxon>Lasius</taxon>
    </lineage>
</organism>
<proteinExistence type="predicted"/>
<protein>
    <submittedName>
        <fullName evidence="2">Uncharacterized protein</fullName>
    </submittedName>
</protein>
<sequence>MRYRLRDRPGYPLISSVSGGHPLSRDRRRSRLVSSSSSSQPPSPASIIAVEDVPKRVSHVPCTAISWLAPGSSEIGIVDATWRAIPKEARWKDAASNKREPAVRDRRGEKGFRAKPVNWASNGDT</sequence>